<evidence type="ECO:0000313" key="4">
    <source>
        <dbReference type="Proteomes" id="UP001596001"/>
    </source>
</evidence>
<reference evidence="4" key="1">
    <citation type="journal article" date="2019" name="Int. J. Syst. Evol. Microbiol.">
        <title>The Global Catalogue of Microorganisms (GCM) 10K type strain sequencing project: providing services to taxonomists for standard genome sequencing and annotation.</title>
        <authorList>
            <consortium name="The Broad Institute Genomics Platform"/>
            <consortium name="The Broad Institute Genome Sequencing Center for Infectious Disease"/>
            <person name="Wu L."/>
            <person name="Ma J."/>
        </authorList>
    </citation>
    <scope>NUCLEOTIDE SEQUENCE [LARGE SCALE GENOMIC DNA]</scope>
    <source>
        <strain evidence="4">CCUG 49452</strain>
    </source>
</reference>
<feature type="signal peptide" evidence="2">
    <location>
        <begin position="1"/>
        <end position="26"/>
    </location>
</feature>
<name>A0ABV9Q9S8_9BURK</name>
<gene>
    <name evidence="3" type="ORF">ACFO6X_01390</name>
</gene>
<feature type="transmembrane region" description="Helical" evidence="1">
    <location>
        <begin position="119"/>
        <end position="135"/>
    </location>
</feature>
<dbReference type="PIRSF" id="PIRSF016919">
    <property type="entry name" value="HupE_UreJ"/>
    <property type="match status" value="1"/>
</dbReference>
<evidence type="ECO:0000313" key="3">
    <source>
        <dbReference type="EMBL" id="MFC4787648.1"/>
    </source>
</evidence>
<organism evidence="3 4">
    <name type="scientific">Giesbergeria sinuosa</name>
    <dbReference type="NCBI Taxonomy" id="80883"/>
    <lineage>
        <taxon>Bacteria</taxon>
        <taxon>Pseudomonadati</taxon>
        <taxon>Pseudomonadota</taxon>
        <taxon>Betaproteobacteria</taxon>
        <taxon>Burkholderiales</taxon>
        <taxon>Comamonadaceae</taxon>
        <taxon>Giesbergeria</taxon>
    </lineage>
</organism>
<feature type="transmembrane region" description="Helical" evidence="1">
    <location>
        <begin position="42"/>
        <end position="62"/>
    </location>
</feature>
<keyword evidence="4" id="KW-1185">Reference proteome</keyword>
<keyword evidence="2" id="KW-0732">Signal</keyword>
<proteinExistence type="predicted"/>
<feature type="chain" id="PRO_5045731463" evidence="2">
    <location>
        <begin position="27"/>
        <end position="200"/>
    </location>
</feature>
<dbReference type="InterPro" id="IPR007038">
    <property type="entry name" value="HupE_UreJ"/>
</dbReference>
<feature type="transmembrane region" description="Helical" evidence="1">
    <location>
        <begin position="180"/>
        <end position="198"/>
    </location>
</feature>
<feature type="transmembrane region" description="Helical" evidence="1">
    <location>
        <begin position="69"/>
        <end position="90"/>
    </location>
</feature>
<keyword evidence="1" id="KW-0812">Transmembrane</keyword>
<dbReference type="RefSeq" id="WP_382429290.1">
    <property type="nucleotide sequence ID" value="NZ_JBHSHJ010000001.1"/>
</dbReference>
<comment type="caution">
    <text evidence="3">The sequence shown here is derived from an EMBL/GenBank/DDBJ whole genome shotgun (WGS) entry which is preliminary data.</text>
</comment>
<dbReference type="Proteomes" id="UP001596001">
    <property type="component" value="Unassembled WGS sequence"/>
</dbReference>
<keyword evidence="1" id="KW-1133">Transmembrane helix</keyword>
<keyword evidence="1" id="KW-0472">Membrane</keyword>
<accession>A0ABV9Q9S8</accession>
<dbReference type="EMBL" id="JBHSHJ010000001">
    <property type="protein sequence ID" value="MFC4787648.1"/>
    <property type="molecule type" value="Genomic_DNA"/>
</dbReference>
<evidence type="ECO:0000256" key="1">
    <source>
        <dbReference type="SAM" id="Phobius"/>
    </source>
</evidence>
<feature type="transmembrane region" description="Helical" evidence="1">
    <location>
        <begin position="96"/>
        <end position="112"/>
    </location>
</feature>
<dbReference type="Pfam" id="PF04955">
    <property type="entry name" value="HupE_UreJ"/>
    <property type="match status" value="1"/>
</dbReference>
<sequence>MAFVSVPRIRTLLLAGLALGVGTAQAHTGHGTSGLWTGMVHPLGLDHLLAMVAVGVWSVSVLPRQRAWWGPAAFLLALVLGAGLGASGLLLPGLEHGIALSVVLFGAMLVLARQPLPPGVGLGLVAAAAVLHGMAHGAEAPDTGFGAYALGFMLTTAALHFGGMALGLALRYQAARYQHWALAGLGSLCSAAGLYLFSHV</sequence>
<feature type="transmembrane region" description="Helical" evidence="1">
    <location>
        <begin position="147"/>
        <end position="168"/>
    </location>
</feature>
<evidence type="ECO:0000256" key="2">
    <source>
        <dbReference type="SAM" id="SignalP"/>
    </source>
</evidence>
<protein>
    <submittedName>
        <fullName evidence="3">HupE/UreJ family protein</fullName>
    </submittedName>
</protein>